<protein>
    <recommendedName>
        <fullName evidence="4">Reverse transcriptase domain-containing protein</fullName>
    </recommendedName>
</protein>
<dbReference type="GO" id="GO:0007508">
    <property type="term" value="P:larval heart development"/>
    <property type="evidence" value="ECO:0007669"/>
    <property type="project" value="TreeGrafter"/>
</dbReference>
<accession>R7UEP8</accession>
<dbReference type="AlphaFoldDB" id="R7UEP8"/>
<dbReference type="OMA" id="KKACITN"/>
<reference evidence="3" key="1">
    <citation type="submission" date="2012-12" db="EMBL/GenBank/DDBJ databases">
        <authorList>
            <person name="Hellsten U."/>
            <person name="Grimwood J."/>
            <person name="Chapman J.A."/>
            <person name="Shapiro H."/>
            <person name="Aerts A."/>
            <person name="Otillar R.P."/>
            <person name="Terry A.Y."/>
            <person name="Boore J.L."/>
            <person name="Simakov O."/>
            <person name="Marletaz F."/>
            <person name="Cho S.-J."/>
            <person name="Edsinger-Gonzales E."/>
            <person name="Havlak P."/>
            <person name="Kuo D.-H."/>
            <person name="Larsson T."/>
            <person name="Lv J."/>
            <person name="Arendt D."/>
            <person name="Savage R."/>
            <person name="Osoegawa K."/>
            <person name="de Jong P."/>
            <person name="Lindberg D.R."/>
            <person name="Seaver E.C."/>
            <person name="Weisblat D.A."/>
            <person name="Putnam N.H."/>
            <person name="Grigoriev I.V."/>
            <person name="Rokhsar D.S."/>
        </authorList>
    </citation>
    <scope>NUCLEOTIDE SEQUENCE</scope>
    <source>
        <strain evidence="3">I ESC-2004</strain>
    </source>
</reference>
<dbReference type="EnsemblMetazoa" id="CapteT41850">
    <property type="protein sequence ID" value="CapteP41850"/>
    <property type="gene ID" value="CapteG41850"/>
</dbReference>
<name>R7UEP8_CAPTE</name>
<dbReference type="OrthoDB" id="9390935at2759"/>
<feature type="non-terminal residue" evidence="1">
    <location>
        <position position="104"/>
    </location>
</feature>
<feature type="non-terminal residue" evidence="1">
    <location>
        <position position="1"/>
    </location>
</feature>
<dbReference type="Proteomes" id="UP000014760">
    <property type="component" value="Unassembled WGS sequence"/>
</dbReference>
<evidence type="ECO:0008006" key="4">
    <source>
        <dbReference type="Google" id="ProtNLM"/>
    </source>
</evidence>
<organism evidence="1">
    <name type="scientific">Capitella teleta</name>
    <name type="common">Polychaete worm</name>
    <dbReference type="NCBI Taxonomy" id="283909"/>
    <lineage>
        <taxon>Eukaryota</taxon>
        <taxon>Metazoa</taxon>
        <taxon>Spiralia</taxon>
        <taxon>Lophotrochozoa</taxon>
        <taxon>Annelida</taxon>
        <taxon>Polychaeta</taxon>
        <taxon>Sedentaria</taxon>
        <taxon>Scolecida</taxon>
        <taxon>Capitellidae</taxon>
        <taxon>Capitella</taxon>
    </lineage>
</organism>
<evidence type="ECO:0000313" key="2">
    <source>
        <dbReference type="EnsemblMetazoa" id="CapteP41850"/>
    </source>
</evidence>
<evidence type="ECO:0000313" key="1">
    <source>
        <dbReference type="EMBL" id="ELU05009.1"/>
    </source>
</evidence>
<dbReference type="PANTHER" id="PTHR33395">
    <property type="entry name" value="TRANSCRIPTASE, PUTATIVE-RELATED-RELATED"/>
    <property type="match status" value="1"/>
</dbReference>
<sequence length="104" mass="11942">VLHHLTKLKKTKSPGPDRIHPRILIEIKEIIAKPLSIIYQHSLDQGQLPDTWKTANITAIHKKGDKRIAGNYRSVSLTSVPCQKKKIIIRRKSIMDHLIRNNIL</sequence>
<dbReference type="EMBL" id="AMQN01044478">
    <property type="status" value="NOT_ANNOTATED_CDS"/>
    <property type="molecule type" value="Genomic_DNA"/>
</dbReference>
<dbReference type="EMBL" id="KB301888">
    <property type="protein sequence ID" value="ELU05009.1"/>
    <property type="molecule type" value="Genomic_DNA"/>
</dbReference>
<keyword evidence="3" id="KW-1185">Reference proteome</keyword>
<dbReference type="HOGENOM" id="CLU_118269_5_0_1"/>
<dbReference type="PANTHER" id="PTHR33395:SF22">
    <property type="entry name" value="REVERSE TRANSCRIPTASE DOMAIN-CONTAINING PROTEIN"/>
    <property type="match status" value="1"/>
</dbReference>
<dbReference type="GO" id="GO:0031012">
    <property type="term" value="C:extracellular matrix"/>
    <property type="evidence" value="ECO:0007669"/>
    <property type="project" value="TreeGrafter"/>
</dbReference>
<reference evidence="2" key="3">
    <citation type="submission" date="2015-06" db="UniProtKB">
        <authorList>
            <consortium name="EnsemblMetazoa"/>
        </authorList>
    </citation>
    <scope>IDENTIFICATION</scope>
</reference>
<dbReference type="STRING" id="283909.R7UEP8"/>
<dbReference type="GO" id="GO:0061343">
    <property type="term" value="P:cell adhesion involved in heart morphogenesis"/>
    <property type="evidence" value="ECO:0007669"/>
    <property type="project" value="TreeGrafter"/>
</dbReference>
<proteinExistence type="predicted"/>
<gene>
    <name evidence="1" type="ORF">CAPTEDRAFT_41850</name>
</gene>
<evidence type="ECO:0000313" key="3">
    <source>
        <dbReference type="Proteomes" id="UP000014760"/>
    </source>
</evidence>
<reference evidence="1 3" key="2">
    <citation type="journal article" date="2013" name="Nature">
        <title>Insights into bilaterian evolution from three spiralian genomes.</title>
        <authorList>
            <person name="Simakov O."/>
            <person name="Marletaz F."/>
            <person name="Cho S.J."/>
            <person name="Edsinger-Gonzales E."/>
            <person name="Havlak P."/>
            <person name="Hellsten U."/>
            <person name="Kuo D.H."/>
            <person name="Larsson T."/>
            <person name="Lv J."/>
            <person name="Arendt D."/>
            <person name="Savage R."/>
            <person name="Osoegawa K."/>
            <person name="de Jong P."/>
            <person name="Grimwood J."/>
            <person name="Chapman J.A."/>
            <person name="Shapiro H."/>
            <person name="Aerts A."/>
            <person name="Otillar R.P."/>
            <person name="Terry A.Y."/>
            <person name="Boore J.L."/>
            <person name="Grigoriev I.V."/>
            <person name="Lindberg D.R."/>
            <person name="Seaver E.C."/>
            <person name="Weisblat D.A."/>
            <person name="Putnam N.H."/>
            <person name="Rokhsar D.S."/>
        </authorList>
    </citation>
    <scope>NUCLEOTIDE SEQUENCE</scope>
    <source>
        <strain evidence="1 3">I ESC-2004</strain>
    </source>
</reference>